<keyword evidence="7" id="KW-1185">Reference proteome</keyword>
<dbReference type="AlphaFoldDB" id="A0A1S1Q169"/>
<evidence type="ECO:0000256" key="2">
    <source>
        <dbReference type="ARBA" id="ARBA00022448"/>
    </source>
</evidence>
<evidence type="ECO:0000256" key="1">
    <source>
        <dbReference type="ARBA" id="ARBA00010333"/>
    </source>
</evidence>
<accession>A0A1S1Q169</accession>
<keyword evidence="3" id="KW-0732">Signal</keyword>
<dbReference type="SUPFAM" id="SSF53850">
    <property type="entry name" value="Periplasmic binding protein-like II"/>
    <property type="match status" value="1"/>
</dbReference>
<dbReference type="GO" id="GO:0005576">
    <property type="term" value="C:extracellular region"/>
    <property type="evidence" value="ECO:0007669"/>
    <property type="project" value="TreeGrafter"/>
</dbReference>
<dbReference type="GO" id="GO:0006865">
    <property type="term" value="P:amino acid transport"/>
    <property type="evidence" value="ECO:0007669"/>
    <property type="project" value="TreeGrafter"/>
</dbReference>
<feature type="region of interest" description="Disordered" evidence="4">
    <location>
        <begin position="33"/>
        <end position="75"/>
    </location>
</feature>
<protein>
    <submittedName>
        <fullName evidence="6">ABC transporter substrate-binding protein</fullName>
    </submittedName>
</protein>
<dbReference type="Gene3D" id="3.40.190.10">
    <property type="entry name" value="Periplasmic binding protein-like II"/>
    <property type="match status" value="2"/>
</dbReference>
<dbReference type="SMART" id="SM00062">
    <property type="entry name" value="PBPb"/>
    <property type="match status" value="1"/>
</dbReference>
<evidence type="ECO:0000256" key="4">
    <source>
        <dbReference type="SAM" id="MobiDB-lite"/>
    </source>
</evidence>
<name>A0A1S1Q169_9ACTN</name>
<evidence type="ECO:0000313" key="6">
    <source>
        <dbReference type="EMBL" id="OHV27720.1"/>
    </source>
</evidence>
<keyword evidence="2" id="KW-0813">Transport</keyword>
<evidence type="ECO:0000259" key="5">
    <source>
        <dbReference type="SMART" id="SM00062"/>
    </source>
</evidence>
<feature type="domain" description="Solute-binding protein family 3/N-terminal" evidence="5">
    <location>
        <begin position="105"/>
        <end position="359"/>
    </location>
</feature>
<dbReference type="InterPro" id="IPR051455">
    <property type="entry name" value="Bact_solute-bind_prot3"/>
</dbReference>
<evidence type="ECO:0000256" key="3">
    <source>
        <dbReference type="ARBA" id="ARBA00022729"/>
    </source>
</evidence>
<dbReference type="OrthoDB" id="9807888at2"/>
<dbReference type="Pfam" id="PF00497">
    <property type="entry name" value="SBP_bac_3"/>
    <property type="match status" value="1"/>
</dbReference>
<organism evidence="6 7">
    <name type="scientific">Parafrankia soli</name>
    <dbReference type="NCBI Taxonomy" id="2599596"/>
    <lineage>
        <taxon>Bacteria</taxon>
        <taxon>Bacillati</taxon>
        <taxon>Actinomycetota</taxon>
        <taxon>Actinomycetes</taxon>
        <taxon>Frankiales</taxon>
        <taxon>Frankiaceae</taxon>
        <taxon>Parafrankia</taxon>
    </lineage>
</organism>
<proteinExistence type="inferred from homology"/>
<dbReference type="PANTHER" id="PTHR30085:SF6">
    <property type="entry name" value="ABC TRANSPORTER GLUTAMINE-BINDING PROTEIN GLNH"/>
    <property type="match status" value="1"/>
</dbReference>
<dbReference type="PANTHER" id="PTHR30085">
    <property type="entry name" value="AMINO ACID ABC TRANSPORTER PERMEASE"/>
    <property type="match status" value="1"/>
</dbReference>
<comment type="caution">
    <text evidence="6">The sequence shown here is derived from an EMBL/GenBank/DDBJ whole genome shotgun (WGS) entry which is preliminary data.</text>
</comment>
<evidence type="ECO:0000313" key="7">
    <source>
        <dbReference type="Proteomes" id="UP000179769"/>
    </source>
</evidence>
<sequence>MNRRARVVAVLVALGIGLGLAALPGCATTGSPLPRQARPLPPADGVAAPARPGAAAGSAGPSSTPGQPGPSAQPCIARASVPPLAALPPPGARGSRIEAIRRYGYLRVGVTTVAPPFGSMNWRTMEVEGFDPAIAGEIAGAILGDPELVQFRAVDTRDREALVADGTVDIVTGTMTMTCARKERVRFSGVYYEAAMRILVPAGAGLRTVGDLAGRPVCSSQGSTSFEKIANLVRGPGRPIAVNRVGIVDCLAALQRGEVDAVATDDTILAGMRAEDATVTVLGPEAFDGVLGPAGRAGLDEPYGVAIGRTDLAPGLSPAEAAANRAADDAFVAFVNRVLLDMMTGPTWNRLHTRYLRDVLRVPGVPPNAIQPNWPDGVLVTGGGS</sequence>
<dbReference type="EMBL" id="MAXA01000218">
    <property type="protein sequence ID" value="OHV27720.1"/>
    <property type="molecule type" value="Genomic_DNA"/>
</dbReference>
<dbReference type="RefSeq" id="WP_071064498.1">
    <property type="nucleotide sequence ID" value="NZ_MAXA01000218.1"/>
</dbReference>
<gene>
    <name evidence="6" type="ORF">BBK14_19770</name>
</gene>
<reference evidence="7" key="1">
    <citation type="submission" date="2016-07" db="EMBL/GenBank/DDBJ databases">
        <title>Frankia sp. NRRL B-16219 Genome sequencing.</title>
        <authorList>
            <person name="Ghodhbane-Gtari F."/>
            <person name="Swanson E."/>
            <person name="Gueddou A."/>
            <person name="Louati M."/>
            <person name="Nouioui I."/>
            <person name="Hezbri K."/>
            <person name="Abebe-Akele F."/>
            <person name="Simpson S."/>
            <person name="Morris K."/>
            <person name="Thomas K."/>
            <person name="Gtari M."/>
            <person name="Tisa L.S."/>
        </authorList>
    </citation>
    <scope>NUCLEOTIDE SEQUENCE [LARGE SCALE GENOMIC DNA]</scope>
    <source>
        <strain evidence="7">NRRL B-16219</strain>
    </source>
</reference>
<dbReference type="GO" id="GO:0030288">
    <property type="term" value="C:outer membrane-bounded periplasmic space"/>
    <property type="evidence" value="ECO:0007669"/>
    <property type="project" value="TreeGrafter"/>
</dbReference>
<dbReference type="Proteomes" id="UP000179769">
    <property type="component" value="Unassembled WGS sequence"/>
</dbReference>
<dbReference type="InterPro" id="IPR001638">
    <property type="entry name" value="Solute-binding_3/MltF_N"/>
</dbReference>
<comment type="similarity">
    <text evidence="1">Belongs to the bacterial solute-binding protein 3 family.</text>
</comment>